<keyword evidence="2" id="KW-1133">Transmembrane helix</keyword>
<sequence length="202" mass="22179">MARTNRSLPSQPTTLLNLNALLRSPSPLNHNETILPIDSLIALSSHQTTYPAIHHTPAQAPLAPDEPGIPRPISITPPEPALLRPRPHTHSNPPAYTTIPSTPPSLDLDSQAQDQPQDEPEQAAPPSYPQHLTTDPPAPAYTKADQRRGRKIRFLDVLRGRRRSEKVYWVFMGVLICLALGALCFGVVEWGLERTGRGLGGR</sequence>
<dbReference type="RefSeq" id="XP_026603088.1">
    <property type="nucleotide sequence ID" value="XM_026748784.1"/>
</dbReference>
<evidence type="ECO:0000313" key="4">
    <source>
        <dbReference type="Proteomes" id="UP000256690"/>
    </source>
</evidence>
<dbReference type="AlphaFoldDB" id="A0A3D8RS54"/>
<keyword evidence="2" id="KW-0812">Transmembrane</keyword>
<feature type="region of interest" description="Disordered" evidence="1">
    <location>
        <begin position="57"/>
        <end position="146"/>
    </location>
</feature>
<organism evidence="3 4">
    <name type="scientific">Aspergillus mulundensis</name>
    <dbReference type="NCBI Taxonomy" id="1810919"/>
    <lineage>
        <taxon>Eukaryota</taxon>
        <taxon>Fungi</taxon>
        <taxon>Dikarya</taxon>
        <taxon>Ascomycota</taxon>
        <taxon>Pezizomycotina</taxon>
        <taxon>Eurotiomycetes</taxon>
        <taxon>Eurotiomycetidae</taxon>
        <taxon>Eurotiales</taxon>
        <taxon>Aspergillaceae</taxon>
        <taxon>Aspergillus</taxon>
        <taxon>Aspergillus subgen. Nidulantes</taxon>
    </lineage>
</organism>
<dbReference type="Proteomes" id="UP000256690">
    <property type="component" value="Unassembled WGS sequence"/>
</dbReference>
<gene>
    <name evidence="3" type="ORF">DSM5745_06768</name>
</gene>
<accession>A0A3D8RS54</accession>
<dbReference type="GeneID" id="38117138"/>
<protein>
    <submittedName>
        <fullName evidence="3">Uncharacterized protein</fullName>
    </submittedName>
</protein>
<feature type="compositionally biased region" description="Pro residues" evidence="1">
    <location>
        <begin position="67"/>
        <end position="80"/>
    </location>
</feature>
<keyword evidence="4" id="KW-1185">Reference proteome</keyword>
<comment type="caution">
    <text evidence="3">The sequence shown here is derived from an EMBL/GenBank/DDBJ whole genome shotgun (WGS) entry which is preliminary data.</text>
</comment>
<dbReference type="EMBL" id="PVWQ01000007">
    <property type="protein sequence ID" value="RDW76776.1"/>
    <property type="molecule type" value="Genomic_DNA"/>
</dbReference>
<feature type="transmembrane region" description="Helical" evidence="2">
    <location>
        <begin position="167"/>
        <end position="188"/>
    </location>
</feature>
<feature type="compositionally biased region" description="Polar residues" evidence="1">
    <location>
        <begin position="90"/>
        <end position="100"/>
    </location>
</feature>
<keyword evidence="2" id="KW-0472">Membrane</keyword>
<reference evidence="3 4" key="1">
    <citation type="journal article" date="2018" name="IMA Fungus">
        <title>IMA Genome-F 9: Draft genome sequence of Annulohypoxylon stygium, Aspergillus mulundensis, Berkeleyomyces basicola (syn. Thielaviopsis basicola), Ceratocystis smalleyi, two Cercospora beticola strains, Coleophoma cylindrospora, Fusarium fracticaudum, Phialophora cf. hyalina, and Morchella septimelata.</title>
        <authorList>
            <person name="Wingfield B.D."/>
            <person name="Bills G.F."/>
            <person name="Dong Y."/>
            <person name="Huang W."/>
            <person name="Nel W.J."/>
            <person name="Swalarsk-Parry B.S."/>
            <person name="Vaghefi N."/>
            <person name="Wilken P.M."/>
            <person name="An Z."/>
            <person name="de Beer Z.W."/>
            <person name="De Vos L."/>
            <person name="Chen L."/>
            <person name="Duong T.A."/>
            <person name="Gao Y."/>
            <person name="Hammerbacher A."/>
            <person name="Kikkert J.R."/>
            <person name="Li Y."/>
            <person name="Li H."/>
            <person name="Li K."/>
            <person name="Li Q."/>
            <person name="Liu X."/>
            <person name="Ma X."/>
            <person name="Naidoo K."/>
            <person name="Pethybridge S.J."/>
            <person name="Sun J."/>
            <person name="Steenkamp E.T."/>
            <person name="van der Nest M.A."/>
            <person name="van Wyk S."/>
            <person name="Wingfield M.J."/>
            <person name="Xiong C."/>
            <person name="Yue Q."/>
            <person name="Zhang X."/>
        </authorList>
    </citation>
    <scope>NUCLEOTIDE SEQUENCE [LARGE SCALE GENOMIC DNA]</scope>
    <source>
        <strain evidence="3 4">DSM 5745</strain>
    </source>
</reference>
<evidence type="ECO:0000256" key="2">
    <source>
        <dbReference type="SAM" id="Phobius"/>
    </source>
</evidence>
<proteinExistence type="predicted"/>
<evidence type="ECO:0000256" key="1">
    <source>
        <dbReference type="SAM" id="MobiDB-lite"/>
    </source>
</evidence>
<name>A0A3D8RS54_9EURO</name>
<evidence type="ECO:0000313" key="3">
    <source>
        <dbReference type="EMBL" id="RDW76776.1"/>
    </source>
</evidence>